<proteinExistence type="predicted"/>
<sequence>MKRIVVSAFFPYALLSALGALVLMYGAAYLMMDQGSYTYLQTSLLALLPGLILFGTTIAVGLSAYSRVFALDDTYVLAQVPKKYLYAVLVLLTVGLAYGADYLFFGFVDQTLSVAYADGMRQMMESNGHVVNEFEINRFATTAFFSQNLEANIFFVLLGYLIALPIARSVSKRRAVIA</sequence>
<feature type="transmembrane region" description="Helical" evidence="1">
    <location>
        <begin position="151"/>
        <end position="170"/>
    </location>
</feature>
<keyword evidence="1" id="KW-1133">Transmembrane helix</keyword>
<reference evidence="2 3" key="1">
    <citation type="submission" date="2019-04" db="EMBL/GenBank/DDBJ databases">
        <authorList>
            <person name="Feng G."/>
            <person name="Zhang J."/>
            <person name="Zhu H."/>
        </authorList>
    </citation>
    <scope>NUCLEOTIDE SEQUENCE [LARGE SCALE GENOMIC DNA]</scope>
    <source>
        <strain evidence="2 3">9PBR-1</strain>
    </source>
</reference>
<evidence type="ECO:0000313" key="3">
    <source>
        <dbReference type="Proteomes" id="UP000298471"/>
    </source>
</evidence>
<dbReference type="AlphaFoldDB" id="A0A4Z0QBL0"/>
<dbReference type="RefSeq" id="WP_135395371.1">
    <property type="nucleotide sequence ID" value="NZ_SRMB01000002.1"/>
</dbReference>
<dbReference type="Proteomes" id="UP000298471">
    <property type="component" value="Unassembled WGS sequence"/>
</dbReference>
<feature type="transmembrane region" description="Helical" evidence="1">
    <location>
        <begin position="44"/>
        <end position="64"/>
    </location>
</feature>
<organism evidence="2 3">
    <name type="scientific">Hymenobacter metallicola</name>
    <dbReference type="NCBI Taxonomy" id="2563114"/>
    <lineage>
        <taxon>Bacteria</taxon>
        <taxon>Pseudomonadati</taxon>
        <taxon>Bacteroidota</taxon>
        <taxon>Cytophagia</taxon>
        <taxon>Cytophagales</taxon>
        <taxon>Hymenobacteraceae</taxon>
        <taxon>Hymenobacter</taxon>
    </lineage>
</organism>
<evidence type="ECO:0000313" key="2">
    <source>
        <dbReference type="EMBL" id="TGE27420.1"/>
    </source>
</evidence>
<gene>
    <name evidence="2" type="ORF">E5K02_13655</name>
</gene>
<keyword evidence="1" id="KW-0812">Transmembrane</keyword>
<name>A0A4Z0QBL0_9BACT</name>
<evidence type="ECO:0000256" key="1">
    <source>
        <dbReference type="SAM" id="Phobius"/>
    </source>
</evidence>
<accession>A0A4Z0QBL0</accession>
<comment type="caution">
    <text evidence="2">The sequence shown here is derived from an EMBL/GenBank/DDBJ whole genome shotgun (WGS) entry which is preliminary data.</text>
</comment>
<keyword evidence="1" id="KW-0472">Membrane</keyword>
<evidence type="ECO:0008006" key="4">
    <source>
        <dbReference type="Google" id="ProtNLM"/>
    </source>
</evidence>
<dbReference type="EMBL" id="SRMB01000002">
    <property type="protein sequence ID" value="TGE27420.1"/>
    <property type="molecule type" value="Genomic_DNA"/>
</dbReference>
<protein>
    <recommendedName>
        <fullName evidence="4">DUF4199 domain-containing protein</fullName>
    </recommendedName>
</protein>
<keyword evidence="3" id="KW-1185">Reference proteome</keyword>
<feature type="transmembrane region" description="Helical" evidence="1">
    <location>
        <begin position="12"/>
        <end position="32"/>
    </location>
</feature>
<feature type="transmembrane region" description="Helical" evidence="1">
    <location>
        <begin position="84"/>
        <end position="105"/>
    </location>
</feature>